<evidence type="ECO:0000313" key="9">
    <source>
        <dbReference type="Proteomes" id="UP000199075"/>
    </source>
</evidence>
<evidence type="ECO:0000259" key="7">
    <source>
        <dbReference type="SMART" id="SM00079"/>
    </source>
</evidence>
<keyword evidence="3 5" id="KW-0732">Signal</keyword>
<proteinExistence type="inferred from homology"/>
<dbReference type="Gene3D" id="3.40.190.10">
    <property type="entry name" value="Periplasmic binding protein-like II"/>
    <property type="match status" value="2"/>
</dbReference>
<dbReference type="PANTHER" id="PTHR35936">
    <property type="entry name" value="MEMBRANE-BOUND LYTIC MUREIN TRANSGLYCOSYLASE F"/>
    <property type="match status" value="1"/>
</dbReference>
<comment type="subcellular location">
    <subcellularLocation>
        <location evidence="1">Cell envelope</location>
    </subcellularLocation>
</comment>
<dbReference type="InterPro" id="IPR001320">
    <property type="entry name" value="Iontro_rcpt_C"/>
</dbReference>
<feature type="chain" id="PRO_5011546762" evidence="5">
    <location>
        <begin position="32"/>
        <end position="267"/>
    </location>
</feature>
<dbReference type="GO" id="GO:0030313">
    <property type="term" value="C:cell envelope"/>
    <property type="evidence" value="ECO:0007669"/>
    <property type="project" value="UniProtKB-SubCell"/>
</dbReference>
<feature type="domain" description="Ionotropic glutamate receptor C-terminal" evidence="7">
    <location>
        <begin position="41"/>
        <end position="262"/>
    </location>
</feature>
<dbReference type="SMART" id="SM00079">
    <property type="entry name" value="PBPe"/>
    <property type="match status" value="1"/>
</dbReference>
<dbReference type="Proteomes" id="UP000199075">
    <property type="component" value="Unassembled WGS sequence"/>
</dbReference>
<comment type="similarity">
    <text evidence="2 4">Belongs to the bacterial solute-binding protein 3 family.</text>
</comment>
<dbReference type="InterPro" id="IPR018313">
    <property type="entry name" value="SBP_3_CS"/>
</dbReference>
<evidence type="ECO:0000256" key="3">
    <source>
        <dbReference type="ARBA" id="ARBA00022729"/>
    </source>
</evidence>
<dbReference type="AlphaFoldDB" id="A0A1H0I9C1"/>
<evidence type="ECO:0000256" key="5">
    <source>
        <dbReference type="SAM" id="SignalP"/>
    </source>
</evidence>
<organism evidence="8 9">
    <name type="scientific">Halomonas shengliensis</name>
    <dbReference type="NCBI Taxonomy" id="419597"/>
    <lineage>
        <taxon>Bacteria</taxon>
        <taxon>Pseudomonadati</taxon>
        <taxon>Pseudomonadota</taxon>
        <taxon>Gammaproteobacteria</taxon>
        <taxon>Oceanospirillales</taxon>
        <taxon>Halomonadaceae</taxon>
        <taxon>Halomonas</taxon>
    </lineage>
</organism>
<dbReference type="Pfam" id="PF00497">
    <property type="entry name" value="SBP_bac_3"/>
    <property type="match status" value="1"/>
</dbReference>
<dbReference type="PANTHER" id="PTHR35936:SF19">
    <property type="entry name" value="AMINO-ACID-BINDING PROTEIN YXEM-RELATED"/>
    <property type="match status" value="1"/>
</dbReference>
<sequence>MTMHNNRLVRPLIGTLALLGAVTLATLPAQARDLPAIQEDVFQVANSGAYPPFSFVNTDGELVGFDVDIAEALAEKMGVAVNIQTSPWNGIVAALAGGRFDACICSMSATEERQKAVDFTDPYYSSGLSIWVREETDDVASIADFEGKRVGSTLGETGNQWATEKAEGRWRNQTFQGLPDMLNALTTGRIDVMVADDIPVYVALTEDDLPIKQVDVGELPRFPAAIAVQKGSPQLKAALNEALAEIRADGTYQEIVDTWIGPGVDFN</sequence>
<keyword evidence="9" id="KW-1185">Reference proteome</keyword>
<gene>
    <name evidence="8" type="ORF">SAMN04487957_10524</name>
</gene>
<dbReference type="SMART" id="SM00062">
    <property type="entry name" value="PBPb"/>
    <property type="match status" value="1"/>
</dbReference>
<reference evidence="9" key="1">
    <citation type="submission" date="2016-10" db="EMBL/GenBank/DDBJ databases">
        <authorList>
            <person name="Varghese N."/>
            <person name="Submissions S."/>
        </authorList>
    </citation>
    <scope>NUCLEOTIDE SEQUENCE [LARGE SCALE GENOMIC DNA]</scope>
    <source>
        <strain evidence="9">CGMCC 1.6444</strain>
    </source>
</reference>
<name>A0A1H0I9C1_9GAMM</name>
<dbReference type="SUPFAM" id="SSF53850">
    <property type="entry name" value="Periplasmic binding protein-like II"/>
    <property type="match status" value="1"/>
</dbReference>
<evidence type="ECO:0000256" key="1">
    <source>
        <dbReference type="ARBA" id="ARBA00004196"/>
    </source>
</evidence>
<protein>
    <submittedName>
        <fullName evidence="8">Amino acid ABC transporter substrate-binding protein, PAAT family</fullName>
    </submittedName>
</protein>
<evidence type="ECO:0000256" key="4">
    <source>
        <dbReference type="RuleBase" id="RU003744"/>
    </source>
</evidence>
<evidence type="ECO:0000256" key="2">
    <source>
        <dbReference type="ARBA" id="ARBA00010333"/>
    </source>
</evidence>
<evidence type="ECO:0000313" key="8">
    <source>
        <dbReference type="EMBL" id="SDO27691.1"/>
    </source>
</evidence>
<accession>A0A1H0I9C1</accession>
<evidence type="ECO:0000259" key="6">
    <source>
        <dbReference type="SMART" id="SM00062"/>
    </source>
</evidence>
<feature type="signal peptide" evidence="5">
    <location>
        <begin position="1"/>
        <end position="31"/>
    </location>
</feature>
<dbReference type="RefSeq" id="WP_245678720.1">
    <property type="nucleotide sequence ID" value="NZ_FNIV01000005.1"/>
</dbReference>
<dbReference type="PROSITE" id="PS01039">
    <property type="entry name" value="SBP_BACTERIAL_3"/>
    <property type="match status" value="1"/>
</dbReference>
<dbReference type="STRING" id="419597.SAMN04487957_10524"/>
<feature type="domain" description="Solute-binding protein family 3/N-terminal" evidence="6">
    <location>
        <begin position="41"/>
        <end position="263"/>
    </location>
</feature>
<dbReference type="GO" id="GO:0016020">
    <property type="term" value="C:membrane"/>
    <property type="evidence" value="ECO:0007669"/>
    <property type="project" value="InterPro"/>
</dbReference>
<dbReference type="GO" id="GO:0015276">
    <property type="term" value="F:ligand-gated monoatomic ion channel activity"/>
    <property type="evidence" value="ECO:0007669"/>
    <property type="project" value="InterPro"/>
</dbReference>
<dbReference type="InterPro" id="IPR001638">
    <property type="entry name" value="Solute-binding_3/MltF_N"/>
</dbReference>
<dbReference type="EMBL" id="FNIV01000005">
    <property type="protein sequence ID" value="SDO27691.1"/>
    <property type="molecule type" value="Genomic_DNA"/>
</dbReference>